<feature type="compositionally biased region" description="Gly residues" evidence="1">
    <location>
        <begin position="13"/>
        <end position="26"/>
    </location>
</feature>
<feature type="compositionally biased region" description="Acidic residues" evidence="1">
    <location>
        <begin position="128"/>
        <end position="139"/>
    </location>
</feature>
<gene>
    <name evidence="3" type="ORF">ASILVAE211_09935</name>
</gene>
<dbReference type="Pfam" id="PF13763">
    <property type="entry name" value="DUF4167"/>
    <property type="match status" value="1"/>
</dbReference>
<protein>
    <submittedName>
        <fullName evidence="3">DUF4167 domain-containing protein</fullName>
    </submittedName>
</protein>
<sequence length="161" mass="17292">MNIKRMRGRGHRGNGANGGGGGGNGGQIRHQSSGGSNGIPLNRNHVFDSNGPDLRIRGTAQQLFEKYLQLGRDATSAGDRVMGEGYFQHAEHYFRIVSAMNQAAAQHQQQQPAQQTNQNRRQGNDDGSAGDEFEGQSEAEESRPVAVEAREIPIAVAAPEA</sequence>
<organism evidence="3 4">
    <name type="scientific">Acidisoma silvae</name>
    <dbReference type="NCBI Taxonomy" id="2802396"/>
    <lineage>
        <taxon>Bacteria</taxon>
        <taxon>Pseudomonadati</taxon>
        <taxon>Pseudomonadota</taxon>
        <taxon>Alphaproteobacteria</taxon>
        <taxon>Acetobacterales</taxon>
        <taxon>Acidocellaceae</taxon>
        <taxon>Acidisoma</taxon>
    </lineage>
</organism>
<reference evidence="3" key="2">
    <citation type="submission" date="2021-01" db="EMBL/GenBank/DDBJ databases">
        <authorList>
            <person name="Mieszkin S."/>
            <person name="Pouder E."/>
            <person name="Alain K."/>
        </authorList>
    </citation>
    <scope>NUCLEOTIDE SEQUENCE</scope>
    <source>
        <strain evidence="3">HW T2.11</strain>
    </source>
</reference>
<feature type="compositionally biased region" description="Basic and acidic residues" evidence="1">
    <location>
        <begin position="140"/>
        <end position="151"/>
    </location>
</feature>
<reference evidence="3" key="1">
    <citation type="journal article" date="2021" name="Microorganisms">
        <title>Acidisoma silvae sp. nov. and Acidisomacellulosilytica sp. nov., Two Acidophilic Bacteria Isolated from Decaying Wood, Hydrolyzing Cellulose and Producing Poly-3-hydroxybutyrate.</title>
        <authorList>
            <person name="Mieszkin S."/>
            <person name="Pouder E."/>
            <person name="Uroz S."/>
            <person name="Simon-Colin C."/>
            <person name="Alain K."/>
        </authorList>
    </citation>
    <scope>NUCLEOTIDE SEQUENCE</scope>
    <source>
        <strain evidence="3">HW T2.11</strain>
    </source>
</reference>
<dbReference type="InterPro" id="IPR025430">
    <property type="entry name" value="DUF4167"/>
</dbReference>
<accession>A0A963YR68</accession>
<evidence type="ECO:0000313" key="3">
    <source>
        <dbReference type="EMBL" id="MCB8875500.1"/>
    </source>
</evidence>
<dbReference type="EMBL" id="JAESVB010000003">
    <property type="protein sequence ID" value="MCB8875500.1"/>
    <property type="molecule type" value="Genomic_DNA"/>
</dbReference>
<name>A0A963YR68_9PROT</name>
<feature type="region of interest" description="Disordered" evidence="1">
    <location>
        <begin position="1"/>
        <end position="53"/>
    </location>
</feature>
<dbReference type="AlphaFoldDB" id="A0A963YR68"/>
<feature type="region of interest" description="Disordered" evidence="1">
    <location>
        <begin position="102"/>
        <end position="161"/>
    </location>
</feature>
<evidence type="ECO:0000313" key="4">
    <source>
        <dbReference type="Proteomes" id="UP000708298"/>
    </source>
</evidence>
<keyword evidence="4" id="KW-1185">Reference proteome</keyword>
<comment type="caution">
    <text evidence="3">The sequence shown here is derived from an EMBL/GenBank/DDBJ whole genome shotgun (WGS) entry which is preliminary data.</text>
</comment>
<evidence type="ECO:0000259" key="2">
    <source>
        <dbReference type="Pfam" id="PF13763"/>
    </source>
</evidence>
<feature type="compositionally biased region" description="Low complexity" evidence="1">
    <location>
        <begin position="102"/>
        <end position="121"/>
    </location>
</feature>
<dbReference type="Proteomes" id="UP000708298">
    <property type="component" value="Unassembled WGS sequence"/>
</dbReference>
<dbReference type="RefSeq" id="WP_227321146.1">
    <property type="nucleotide sequence ID" value="NZ_JAESVB010000003.1"/>
</dbReference>
<evidence type="ECO:0000256" key="1">
    <source>
        <dbReference type="SAM" id="MobiDB-lite"/>
    </source>
</evidence>
<feature type="domain" description="DUF4167" evidence="2">
    <location>
        <begin position="35"/>
        <end position="102"/>
    </location>
</feature>
<proteinExistence type="predicted"/>
<feature type="compositionally biased region" description="Basic residues" evidence="1">
    <location>
        <begin position="1"/>
        <end position="12"/>
    </location>
</feature>